<keyword evidence="1" id="KW-0472">Membrane</keyword>
<accession>A0A9W3K742</accession>
<proteinExistence type="predicted"/>
<organism evidence="2 3">
    <name type="scientific">Burkholderia cepacia GG4</name>
    <dbReference type="NCBI Taxonomy" id="1009846"/>
    <lineage>
        <taxon>Bacteria</taxon>
        <taxon>Pseudomonadati</taxon>
        <taxon>Pseudomonadota</taxon>
        <taxon>Betaproteobacteria</taxon>
        <taxon>Burkholderiales</taxon>
        <taxon>Burkholderiaceae</taxon>
        <taxon>Burkholderia</taxon>
        <taxon>Burkholderia cepacia complex</taxon>
    </lineage>
</organism>
<dbReference type="EMBL" id="CP003775">
    <property type="protein sequence ID" value="AFQ49837.1"/>
    <property type="molecule type" value="Genomic_DNA"/>
</dbReference>
<dbReference type="Pfam" id="PF11162">
    <property type="entry name" value="DUF2946"/>
    <property type="match status" value="1"/>
</dbReference>
<protein>
    <submittedName>
        <fullName evidence="2">Uncharacterized protein</fullName>
    </submittedName>
</protein>
<dbReference type="Proteomes" id="UP000032866">
    <property type="component" value="Chromosome 2"/>
</dbReference>
<evidence type="ECO:0000313" key="2">
    <source>
        <dbReference type="EMBL" id="AFQ49837.1"/>
    </source>
</evidence>
<feature type="transmembrane region" description="Helical" evidence="1">
    <location>
        <begin position="31"/>
        <end position="49"/>
    </location>
</feature>
<dbReference type="KEGG" id="bct:GEM_3446"/>
<dbReference type="AlphaFoldDB" id="A0A9W3K742"/>
<keyword evidence="1" id="KW-1133">Transmembrane helix</keyword>
<name>A0A9W3K742_BURCE</name>
<evidence type="ECO:0000256" key="1">
    <source>
        <dbReference type="SAM" id="Phobius"/>
    </source>
</evidence>
<gene>
    <name evidence="2" type="ORF">GEM_3446</name>
</gene>
<sequence length="147" mass="15568">MPALRGAWHNPLHRCPHAAAYRMLSRRFRKIGSLIGMLAILMTALAPTISQALTTQGRVDALLAGYCTAGPAAGDHAGASSQKSLQAHLQACGYCSLLAHTPALPAPELTFAANVHPLQQRAATRFESLRRALPLTAAQPRAPPFAS</sequence>
<reference evidence="2 3" key="1">
    <citation type="journal article" date="2012" name="J. Bacteriol.">
        <title>Complete Genome Sequence of Burkholderia sp. Strain GG4, a Betaproteobacterium That Reduces 3-Oxo-N-Acylhomoserine Lactones and Produces Different N-Acylhomoserine Lactones.</title>
        <authorList>
            <person name="Hong K.W."/>
            <person name="Koh C.L."/>
            <person name="Sam C.K."/>
            <person name="Yin W.F."/>
            <person name="Chan K.G."/>
        </authorList>
    </citation>
    <scope>NUCLEOTIDE SEQUENCE [LARGE SCALE GENOMIC DNA]</scope>
    <source>
        <strain evidence="2 3">GG4</strain>
    </source>
</reference>
<evidence type="ECO:0000313" key="3">
    <source>
        <dbReference type="Proteomes" id="UP000032866"/>
    </source>
</evidence>
<keyword evidence="1" id="KW-0812">Transmembrane</keyword>
<dbReference type="InterPro" id="IPR021333">
    <property type="entry name" value="DUF2946"/>
</dbReference>